<gene>
    <name evidence="3" type="ORF">CCAX7_29880</name>
</gene>
<organism evidence="3 4">
    <name type="scientific">Capsulimonas corticalis</name>
    <dbReference type="NCBI Taxonomy" id="2219043"/>
    <lineage>
        <taxon>Bacteria</taxon>
        <taxon>Bacillati</taxon>
        <taxon>Armatimonadota</taxon>
        <taxon>Armatimonadia</taxon>
        <taxon>Capsulimonadales</taxon>
        <taxon>Capsulimonadaceae</taxon>
        <taxon>Capsulimonas</taxon>
    </lineage>
</organism>
<dbReference type="PANTHER" id="PTHR44809">
    <property type="match status" value="1"/>
</dbReference>
<dbReference type="Gene3D" id="2.60.40.3140">
    <property type="match status" value="1"/>
</dbReference>
<dbReference type="RefSeq" id="WP_119320485.1">
    <property type="nucleotide sequence ID" value="NZ_AP025739.1"/>
</dbReference>
<dbReference type="SUPFAM" id="SSF54001">
    <property type="entry name" value="Cysteine proteinases"/>
    <property type="match status" value="1"/>
</dbReference>
<dbReference type="Gene3D" id="1.25.40.10">
    <property type="entry name" value="Tetratricopeptide repeat domain"/>
    <property type="match status" value="3"/>
</dbReference>
<dbReference type="Proteomes" id="UP000287394">
    <property type="component" value="Chromosome"/>
</dbReference>
<dbReference type="PROSITE" id="PS50005">
    <property type="entry name" value="TPR"/>
    <property type="match status" value="1"/>
</dbReference>
<evidence type="ECO:0000259" key="2">
    <source>
        <dbReference type="Pfam" id="PF12969"/>
    </source>
</evidence>
<name>A0A402CSW7_9BACT</name>
<dbReference type="Pfam" id="PF01841">
    <property type="entry name" value="Transglut_core"/>
    <property type="match status" value="1"/>
</dbReference>
<dbReference type="InterPro" id="IPR024618">
    <property type="entry name" value="DUF3857"/>
</dbReference>
<dbReference type="InterPro" id="IPR019734">
    <property type="entry name" value="TPR_rpt"/>
</dbReference>
<dbReference type="Gene3D" id="2.60.120.1130">
    <property type="match status" value="1"/>
</dbReference>
<dbReference type="InterPro" id="IPR011990">
    <property type="entry name" value="TPR-like_helical_dom_sf"/>
</dbReference>
<feature type="domain" description="Transglutaminase-like" evidence="1">
    <location>
        <begin position="891"/>
        <end position="966"/>
    </location>
</feature>
<sequence>MISIPASRRHRTLALAGALALLSISAGHSAFAETRNATAWERLWKNDDAGAKRTFKSALATNPKDADALRGLGWIACNADDKQGALQLWSRSIALAPGDWTTEGLWHCVTTLDDRSSRHEYAEAAARAILASPKASPSLKESALVIVADADEQRGAGAKGDAERSSLQYIRNWNIAGPFENVSHSGFDKPFAPEQELDFQKSMTGRDGMNLNWRRLALISREGTCEVSVSIGDNLEDILYAVTAIQSASDQEATLSFERSGAAKLFCNGKPVFSSDAYVDSRNIDDPALIPVHLRKGWNTLLVKLADDPSVAANYRLRVLGANGAPLPLGGGASVDPAHASGAVDGAAAEPGALPVALVAAMQPHLDSVEGALLLSDALETMHDYRQAETVVRKAIEAHPDCGALHWQLSQTLSDDSRTDDARAERETARGLNGHLALAELNAVMIDHSEDPATDQIAQTKALRGRFPASSDITWWLAGVYEDAKLSADAFKTAKEEIALSGGSADVLRLVGMYRDADRNTDAAALLKPALAKDPANVALLDKWAEILGQRDDSAPAIAAYRRLITLDPGTAGHDADLAALYTGQGDGARAVETLKTALLKQPQDADLYSQLGDALQEAHQAKPALAAYQQAIMLDPSQVSLRAKMDALSGRKPVIDLAPALPSPSLKNLPADSASVTMLLDEGREVVYPDYATVTRYHQVVRVNDEAGAAAFRSYPLNRTTGSATLTVEQARVTKADGKIENASNDEDGASANFPSLVAGDTIDVTYRVEDYQKGGLAHQFWGEWYFNDFDQHVKTSRFALITPKDMKFQVQAHGSVPQASDRTMGGWRVQEWRASDEAPLKLEKGGGAMNDSAVWLDFSSIPDWASIVRWYQDLSKPRTQPDDAIRTRAAILTKDAHTDSEKIKAIEAYVAKDIQYQSSPFRMSAFVPTEGKQVIREHYGDCKDKAALLTAMLASVGVKSEMVLLSPRNYGVTPYLPSPRFAHAIALVQTPDGPRYIDATADKMGYGDLPYGDQDVPALLIDDKASDLTKIPALPIDDNGMNVVYTGKLASNGDLDGALALTATGNWGWVLRSAFQSVTRDKQDDLLRSVATSLFKTLTYKSGSVEKLDDPNAPLVMRIAYHADHYASVAGNFLLAPLPWGAGGTPQHPDDLMSNGERKQDLEMGLSRGSYHSTVSLELPAGYAVQDLQPLVEQKSDWGNYRANYRVDGNTLYADQLSTVTSYRIAAADVPKLVEYLKTTNSDSSKQFVLKKP</sequence>
<dbReference type="KEGG" id="ccot:CCAX7_29880"/>
<keyword evidence="4" id="KW-1185">Reference proteome</keyword>
<evidence type="ECO:0000313" key="3">
    <source>
        <dbReference type="EMBL" id="BDI30937.1"/>
    </source>
</evidence>
<dbReference type="InterPro" id="IPR038765">
    <property type="entry name" value="Papain-like_cys_pep_sf"/>
</dbReference>
<proteinExistence type="predicted"/>
<accession>A0A402CSW7</accession>
<reference evidence="3 4" key="1">
    <citation type="journal article" date="2019" name="Int. J. Syst. Evol. Microbiol.">
        <title>Capsulimonas corticalis gen. nov., sp. nov., an aerobic capsulated bacterium, of a novel bacterial order, Capsulimonadales ord. nov., of the class Armatimonadia of the phylum Armatimonadetes.</title>
        <authorList>
            <person name="Li J."/>
            <person name="Kudo C."/>
            <person name="Tonouchi A."/>
        </authorList>
    </citation>
    <scope>NUCLEOTIDE SEQUENCE [LARGE SCALE GENOMIC DNA]</scope>
    <source>
        <strain evidence="3 4">AX-7</strain>
    </source>
</reference>
<dbReference type="Pfam" id="PF13432">
    <property type="entry name" value="TPR_16"/>
    <property type="match status" value="2"/>
</dbReference>
<protein>
    <submittedName>
        <fullName evidence="3">Uncharacterized protein</fullName>
    </submittedName>
</protein>
<evidence type="ECO:0000313" key="4">
    <source>
        <dbReference type="Proteomes" id="UP000287394"/>
    </source>
</evidence>
<dbReference type="AlphaFoldDB" id="A0A402CSW7"/>
<dbReference type="InterPro" id="IPR052943">
    <property type="entry name" value="TMTC_O-mannosyl-trnsfr"/>
</dbReference>
<dbReference type="SMART" id="SM00028">
    <property type="entry name" value="TPR"/>
    <property type="match status" value="6"/>
</dbReference>
<dbReference type="InterPro" id="IPR002931">
    <property type="entry name" value="Transglutaminase-like"/>
</dbReference>
<feature type="domain" description="DUF3857" evidence="2">
    <location>
        <begin position="691"/>
        <end position="842"/>
    </location>
</feature>
<dbReference type="OrthoDB" id="98874at2"/>
<evidence type="ECO:0000259" key="1">
    <source>
        <dbReference type="Pfam" id="PF01841"/>
    </source>
</evidence>
<dbReference type="PANTHER" id="PTHR44809:SF1">
    <property type="entry name" value="PROTEIN O-MANNOSYL-TRANSFERASE TMTC1"/>
    <property type="match status" value="1"/>
</dbReference>
<dbReference type="SUPFAM" id="SSF48452">
    <property type="entry name" value="TPR-like"/>
    <property type="match status" value="2"/>
</dbReference>
<dbReference type="Gene3D" id="3.10.620.30">
    <property type="match status" value="1"/>
</dbReference>
<dbReference type="EMBL" id="AP025739">
    <property type="protein sequence ID" value="BDI30937.1"/>
    <property type="molecule type" value="Genomic_DNA"/>
</dbReference>
<dbReference type="Pfam" id="PF12969">
    <property type="entry name" value="DUF3857"/>
    <property type="match status" value="1"/>
</dbReference>